<reference evidence="2 3" key="1">
    <citation type="journal article" date="2019" name="Nat. Microbiol.">
        <title>Mediterranean grassland soil C-N compound turnover is dependent on rainfall and depth, and is mediated by genomically divergent microorganisms.</title>
        <authorList>
            <person name="Diamond S."/>
            <person name="Andeer P.F."/>
            <person name="Li Z."/>
            <person name="Crits-Christoph A."/>
            <person name="Burstein D."/>
            <person name="Anantharaman K."/>
            <person name="Lane K.R."/>
            <person name="Thomas B.C."/>
            <person name="Pan C."/>
            <person name="Northen T.R."/>
            <person name="Banfield J.F."/>
        </authorList>
    </citation>
    <scope>NUCLEOTIDE SEQUENCE [LARGE SCALE GENOMIC DNA]</scope>
    <source>
        <strain evidence="2">NP_7</strain>
    </source>
</reference>
<evidence type="ECO:0000313" key="3">
    <source>
        <dbReference type="Proteomes" id="UP000320048"/>
    </source>
</evidence>
<sequence length="585" mass="65398">MIRRVGALILVSVLVVLTLGAGGRVTGQAVKNQDTFVTLRFGDPQTLDPDTQYDTASYEIVYPNVYETLIGYNGSVLATYVPRLATEVPSLANGLISKDGLTYTFPIRTGVKFHDGSVLTPEDVRYSMLRFMLQDVDGGPAWLLLTPLVGKESTRDKGKIAVTYQEVAKTVTVQGNNVVFHLHSPYGAFLSIIAAWSFVMPKAWAAAHGDWDGSPGTWQKFNNPKLQDRYEFDHMNGTGPFKLESWDRQAKQVTLLRNDAYWRAPAQLARIVIRTVTEFTTRRLQLQQGDADLIDVNRPEQSQVQGMAGVTIRDDLPQLLIQAFHFNFKIDATGNPDVGSGKLDGNGIPPDFFSDVHVRKGFAYAFDYGTFIRDGYRGKAIQPNGPIIQGLLGYDPSLPKYTFDKAKAVAEFKEAWGGKLWDTGFKFTLTYNTGNTPRQIGAQVVKDVVESLNPKFKIDVRNLQWSTFLSATNAHKGTLYALGWAVDYPDPDDFAQPFLSSKGDYPQRNSYHNPEADRLIGEAAGSSDPATRKDLYRKLTQIAYNDVPSIWAAQPTQFKVMRSWVRGWYWNTVYGGEDYYPLSKQ</sequence>
<protein>
    <submittedName>
        <fullName evidence="2">ABC transporter substrate-binding protein</fullName>
    </submittedName>
</protein>
<dbReference type="GO" id="GO:0042597">
    <property type="term" value="C:periplasmic space"/>
    <property type="evidence" value="ECO:0007669"/>
    <property type="project" value="UniProtKB-ARBA"/>
</dbReference>
<gene>
    <name evidence="2" type="ORF">E6H04_13695</name>
</gene>
<dbReference type="InterPro" id="IPR039424">
    <property type="entry name" value="SBP_5"/>
</dbReference>
<dbReference type="Pfam" id="PF00496">
    <property type="entry name" value="SBP_bac_5"/>
    <property type="match status" value="1"/>
</dbReference>
<evidence type="ECO:0000259" key="1">
    <source>
        <dbReference type="Pfam" id="PF00496"/>
    </source>
</evidence>
<dbReference type="Proteomes" id="UP000320048">
    <property type="component" value="Unassembled WGS sequence"/>
</dbReference>
<dbReference type="Gene3D" id="3.10.105.10">
    <property type="entry name" value="Dipeptide-binding Protein, Domain 3"/>
    <property type="match status" value="1"/>
</dbReference>
<evidence type="ECO:0000313" key="2">
    <source>
        <dbReference type="EMBL" id="TMI77679.1"/>
    </source>
</evidence>
<name>A0A537J297_9BACT</name>
<dbReference type="Gene3D" id="3.90.76.10">
    <property type="entry name" value="Dipeptide-binding Protein, Domain 1"/>
    <property type="match status" value="1"/>
</dbReference>
<organism evidence="2 3">
    <name type="scientific">Candidatus Segetimicrobium genomatis</name>
    <dbReference type="NCBI Taxonomy" id="2569760"/>
    <lineage>
        <taxon>Bacteria</taxon>
        <taxon>Bacillati</taxon>
        <taxon>Candidatus Sysuimicrobiota</taxon>
        <taxon>Candidatus Sysuimicrobiia</taxon>
        <taxon>Candidatus Sysuimicrobiales</taxon>
        <taxon>Candidatus Segetimicrobiaceae</taxon>
        <taxon>Candidatus Segetimicrobium</taxon>
    </lineage>
</organism>
<dbReference type="PANTHER" id="PTHR30290">
    <property type="entry name" value="PERIPLASMIC BINDING COMPONENT OF ABC TRANSPORTER"/>
    <property type="match status" value="1"/>
</dbReference>
<dbReference type="EMBL" id="VBAO01000438">
    <property type="protein sequence ID" value="TMI77679.1"/>
    <property type="molecule type" value="Genomic_DNA"/>
</dbReference>
<dbReference type="SUPFAM" id="SSF53850">
    <property type="entry name" value="Periplasmic binding protein-like II"/>
    <property type="match status" value="1"/>
</dbReference>
<accession>A0A537J297</accession>
<dbReference type="InterPro" id="IPR000914">
    <property type="entry name" value="SBP_5_dom"/>
</dbReference>
<comment type="caution">
    <text evidence="2">The sequence shown here is derived from an EMBL/GenBank/DDBJ whole genome shotgun (WGS) entry which is preliminary data.</text>
</comment>
<proteinExistence type="predicted"/>
<dbReference type="AlphaFoldDB" id="A0A537J297"/>
<dbReference type="Gene3D" id="3.40.190.10">
    <property type="entry name" value="Periplasmic binding protein-like II"/>
    <property type="match status" value="1"/>
</dbReference>
<feature type="domain" description="Solute-binding protein family 5" evidence="1">
    <location>
        <begin position="80"/>
        <end position="504"/>
    </location>
</feature>
<dbReference type="GO" id="GO:1904680">
    <property type="term" value="F:peptide transmembrane transporter activity"/>
    <property type="evidence" value="ECO:0007669"/>
    <property type="project" value="TreeGrafter"/>
</dbReference>
<dbReference type="PANTHER" id="PTHR30290:SF34">
    <property type="entry name" value="ABC TRANSPORTER, PERIPLASMIC OLIGO-PEPTIDE BINDING PROTEIN, PUTATIVE-RELATED"/>
    <property type="match status" value="1"/>
</dbReference>
<dbReference type="GO" id="GO:0043190">
    <property type="term" value="C:ATP-binding cassette (ABC) transporter complex"/>
    <property type="evidence" value="ECO:0007669"/>
    <property type="project" value="InterPro"/>
</dbReference>
<dbReference type="GO" id="GO:0015833">
    <property type="term" value="P:peptide transport"/>
    <property type="evidence" value="ECO:0007669"/>
    <property type="project" value="TreeGrafter"/>
</dbReference>
<dbReference type="PIRSF" id="PIRSF002741">
    <property type="entry name" value="MppA"/>
    <property type="match status" value="1"/>
</dbReference>
<dbReference type="CDD" id="cd08512">
    <property type="entry name" value="PBP2_NikA_DppA_OppA_like_7"/>
    <property type="match status" value="1"/>
</dbReference>
<dbReference type="InterPro" id="IPR030678">
    <property type="entry name" value="Peptide/Ni-bd"/>
</dbReference>